<proteinExistence type="predicted"/>
<keyword evidence="7" id="KW-0804">Transcription</keyword>
<evidence type="ECO:0000313" key="12">
    <source>
        <dbReference type="EMBL" id="OAM88366.1"/>
    </source>
</evidence>
<gene>
    <name evidence="12" type="ORF">AW736_19585</name>
</gene>
<organism evidence="12 13">
    <name type="scientific">Termitidicoccus mucosus</name>
    <dbReference type="NCBI Taxonomy" id="1184151"/>
    <lineage>
        <taxon>Bacteria</taxon>
        <taxon>Pseudomonadati</taxon>
        <taxon>Verrucomicrobiota</taxon>
        <taxon>Opitutia</taxon>
        <taxon>Opitutales</taxon>
        <taxon>Opitutaceae</taxon>
        <taxon>Termitidicoccus</taxon>
    </lineage>
</organism>
<dbReference type="CDD" id="cd17620">
    <property type="entry name" value="REC_OmpR_KdpE-like"/>
    <property type="match status" value="1"/>
</dbReference>
<keyword evidence="6 9" id="KW-0238">DNA-binding</keyword>
<evidence type="ECO:0000259" key="11">
    <source>
        <dbReference type="PROSITE" id="PS51755"/>
    </source>
</evidence>
<dbReference type="OrthoDB" id="9778145at2"/>
<sequence>MNAPASRKLLVIDDEIQIRRLLRLALGGDGYTVFEAETGQLGLQEAVARQPDGIILDLGLPDMKGVEVLRRLREWSRIPVLILSVRAGEDDKIDALDAGADDYLTKPFSGRELLARMRAVMRRAQPNDESALVSFGDIEVDLAARLVRRGGEEVHLTAKEYALLRLLVRHRGKVVIHRQILREVWGPSAEDNTHYLRVHMTHLRQKLEANPQVPKHLKTDAGIGYRLVE</sequence>
<evidence type="ECO:0000256" key="4">
    <source>
        <dbReference type="ARBA" id="ARBA00023012"/>
    </source>
</evidence>
<comment type="subcellular location">
    <subcellularLocation>
        <location evidence="1">Cytoplasm</location>
    </subcellularLocation>
</comment>
<dbReference type="SMART" id="SM00448">
    <property type="entry name" value="REC"/>
    <property type="match status" value="1"/>
</dbReference>
<dbReference type="Pfam" id="PF00072">
    <property type="entry name" value="Response_reg"/>
    <property type="match status" value="1"/>
</dbReference>
<dbReference type="EMBL" id="LRRQ01000137">
    <property type="protein sequence ID" value="OAM88366.1"/>
    <property type="molecule type" value="Genomic_DNA"/>
</dbReference>
<comment type="caution">
    <text evidence="12">The sequence shown here is derived from an EMBL/GenBank/DDBJ whole genome shotgun (WGS) entry which is preliminary data.</text>
</comment>
<keyword evidence="5" id="KW-0805">Transcription regulation</keyword>
<dbReference type="FunFam" id="3.40.50.2300:FF:000021">
    <property type="entry name" value="Two-component system response regulator KdpE"/>
    <property type="match status" value="1"/>
</dbReference>
<dbReference type="InterPro" id="IPR001867">
    <property type="entry name" value="OmpR/PhoB-type_DNA-bd"/>
</dbReference>
<dbReference type="PROSITE" id="PS50110">
    <property type="entry name" value="RESPONSE_REGULATORY"/>
    <property type="match status" value="1"/>
</dbReference>
<evidence type="ECO:0000259" key="10">
    <source>
        <dbReference type="PROSITE" id="PS50110"/>
    </source>
</evidence>
<dbReference type="GO" id="GO:0032993">
    <property type="term" value="C:protein-DNA complex"/>
    <property type="evidence" value="ECO:0007669"/>
    <property type="project" value="TreeGrafter"/>
</dbReference>
<evidence type="ECO:0000256" key="9">
    <source>
        <dbReference type="PROSITE-ProRule" id="PRU01091"/>
    </source>
</evidence>
<keyword evidence="2" id="KW-0963">Cytoplasm</keyword>
<dbReference type="Pfam" id="PF00486">
    <property type="entry name" value="Trans_reg_C"/>
    <property type="match status" value="1"/>
</dbReference>
<dbReference type="CDD" id="cd00383">
    <property type="entry name" value="trans_reg_C"/>
    <property type="match status" value="1"/>
</dbReference>
<dbReference type="PANTHER" id="PTHR48111">
    <property type="entry name" value="REGULATOR OF RPOS"/>
    <property type="match status" value="1"/>
</dbReference>
<evidence type="ECO:0000256" key="6">
    <source>
        <dbReference type="ARBA" id="ARBA00023125"/>
    </source>
</evidence>
<dbReference type="RefSeq" id="WP_068771966.1">
    <property type="nucleotide sequence ID" value="NZ_CP109796.1"/>
</dbReference>
<keyword evidence="13" id="KW-1185">Reference proteome</keyword>
<reference evidence="12 13" key="1">
    <citation type="submission" date="2016-01" db="EMBL/GenBank/DDBJ databases">
        <title>High potential of lignocellulose degradation of a new Verrucomicrobia species.</title>
        <authorList>
            <person name="Wang Y."/>
            <person name="Shi Y."/>
            <person name="Qiu Z."/>
            <person name="Liu S."/>
            <person name="Yang H."/>
        </authorList>
    </citation>
    <scope>NUCLEOTIDE SEQUENCE [LARGE SCALE GENOMIC DNA]</scope>
    <source>
        <strain evidence="12 13">TSB47</strain>
    </source>
</reference>
<dbReference type="InterPro" id="IPR036388">
    <property type="entry name" value="WH-like_DNA-bd_sf"/>
</dbReference>
<evidence type="ECO:0000256" key="8">
    <source>
        <dbReference type="PROSITE-ProRule" id="PRU00169"/>
    </source>
</evidence>
<evidence type="ECO:0000256" key="1">
    <source>
        <dbReference type="ARBA" id="ARBA00004496"/>
    </source>
</evidence>
<keyword evidence="3 8" id="KW-0597">Phosphoprotein</keyword>
<dbReference type="Gene3D" id="3.40.50.2300">
    <property type="match status" value="1"/>
</dbReference>
<dbReference type="InterPro" id="IPR011006">
    <property type="entry name" value="CheY-like_superfamily"/>
</dbReference>
<dbReference type="GO" id="GO:0045893">
    <property type="term" value="P:positive regulation of DNA-templated transcription"/>
    <property type="evidence" value="ECO:0007669"/>
    <property type="project" value="UniProtKB-ARBA"/>
</dbReference>
<dbReference type="AlphaFoldDB" id="A0A178IH64"/>
<dbReference type="GO" id="GO:0042802">
    <property type="term" value="F:identical protein binding"/>
    <property type="evidence" value="ECO:0007669"/>
    <property type="project" value="UniProtKB-ARBA"/>
</dbReference>
<accession>A0A178IH64</accession>
<dbReference type="SUPFAM" id="SSF52172">
    <property type="entry name" value="CheY-like"/>
    <property type="match status" value="1"/>
</dbReference>
<dbReference type="InterPro" id="IPR001789">
    <property type="entry name" value="Sig_transdc_resp-reg_receiver"/>
</dbReference>
<evidence type="ECO:0000313" key="13">
    <source>
        <dbReference type="Proteomes" id="UP000078486"/>
    </source>
</evidence>
<feature type="modified residue" description="4-aspartylphosphate" evidence="8">
    <location>
        <position position="57"/>
    </location>
</feature>
<evidence type="ECO:0000256" key="7">
    <source>
        <dbReference type="ARBA" id="ARBA00023163"/>
    </source>
</evidence>
<dbReference type="GO" id="GO:0005829">
    <property type="term" value="C:cytosol"/>
    <property type="evidence" value="ECO:0007669"/>
    <property type="project" value="TreeGrafter"/>
</dbReference>
<dbReference type="GO" id="GO:0000987">
    <property type="term" value="F:cis-regulatory region sequence-specific DNA binding"/>
    <property type="evidence" value="ECO:0007669"/>
    <property type="project" value="UniProtKB-ARBA"/>
</dbReference>
<feature type="domain" description="OmpR/PhoB-type" evidence="11">
    <location>
        <begin position="130"/>
        <end position="229"/>
    </location>
</feature>
<dbReference type="Proteomes" id="UP000078486">
    <property type="component" value="Unassembled WGS sequence"/>
</dbReference>
<protein>
    <submittedName>
        <fullName evidence="12">Two-component system response regulator</fullName>
    </submittedName>
</protein>
<name>A0A178IH64_9BACT</name>
<feature type="DNA-binding region" description="OmpR/PhoB-type" evidence="9">
    <location>
        <begin position="130"/>
        <end position="229"/>
    </location>
</feature>
<dbReference type="STRING" id="1184151.AW736_19585"/>
<feature type="domain" description="Response regulatory" evidence="10">
    <location>
        <begin position="8"/>
        <end position="121"/>
    </location>
</feature>
<dbReference type="GO" id="GO:0000156">
    <property type="term" value="F:phosphorelay response regulator activity"/>
    <property type="evidence" value="ECO:0007669"/>
    <property type="project" value="TreeGrafter"/>
</dbReference>
<dbReference type="PROSITE" id="PS51755">
    <property type="entry name" value="OMPR_PHOB"/>
    <property type="match status" value="1"/>
</dbReference>
<dbReference type="SMART" id="SM00862">
    <property type="entry name" value="Trans_reg_C"/>
    <property type="match status" value="1"/>
</dbReference>
<dbReference type="PANTHER" id="PTHR48111:SF50">
    <property type="entry name" value="KDP OPERON TRANSCRIPTIONAL REGULATORY PROTEIN KDPE"/>
    <property type="match status" value="1"/>
</dbReference>
<dbReference type="FunFam" id="1.10.10.10:FF:000210">
    <property type="entry name" value="Winged-helix transcriptional response regulator KdpE"/>
    <property type="match status" value="1"/>
</dbReference>
<evidence type="ECO:0000256" key="3">
    <source>
        <dbReference type="ARBA" id="ARBA00022553"/>
    </source>
</evidence>
<evidence type="ECO:0000256" key="5">
    <source>
        <dbReference type="ARBA" id="ARBA00023015"/>
    </source>
</evidence>
<dbReference type="Gene3D" id="6.10.250.690">
    <property type="match status" value="1"/>
</dbReference>
<evidence type="ECO:0000256" key="2">
    <source>
        <dbReference type="ARBA" id="ARBA00022490"/>
    </source>
</evidence>
<dbReference type="Gene3D" id="1.10.10.10">
    <property type="entry name" value="Winged helix-like DNA-binding domain superfamily/Winged helix DNA-binding domain"/>
    <property type="match status" value="1"/>
</dbReference>
<keyword evidence="4" id="KW-0902">Two-component regulatory system</keyword>
<dbReference type="InterPro" id="IPR039420">
    <property type="entry name" value="WalR-like"/>
</dbReference>